<dbReference type="Pfam" id="PF03358">
    <property type="entry name" value="FMN_red"/>
    <property type="match status" value="1"/>
</dbReference>
<keyword evidence="2" id="KW-0288">FMN</keyword>
<dbReference type="Proteomes" id="UP000190951">
    <property type="component" value="Chromosome"/>
</dbReference>
<reference evidence="3 4" key="1">
    <citation type="submission" date="2022-04" db="EMBL/GenBank/DDBJ databases">
        <title>Genome sequence of C. roseum typestrain.</title>
        <authorList>
            <person name="Poehlein A."/>
            <person name="Schoch T."/>
            <person name="Duerre P."/>
            <person name="Daniel R."/>
        </authorList>
    </citation>
    <scope>NUCLEOTIDE SEQUENCE [LARGE SCALE GENOMIC DNA]</scope>
    <source>
        <strain evidence="3 4">DSM 7320</strain>
    </source>
</reference>
<accession>A0A1S8LQU5</accession>
<evidence type="ECO:0000256" key="2">
    <source>
        <dbReference type="ARBA" id="ARBA00022643"/>
    </source>
</evidence>
<keyword evidence="4" id="KW-1185">Reference proteome</keyword>
<organism evidence="3 4">
    <name type="scientific">Clostridium felsineum</name>
    <dbReference type="NCBI Taxonomy" id="36839"/>
    <lineage>
        <taxon>Bacteria</taxon>
        <taxon>Bacillati</taxon>
        <taxon>Bacillota</taxon>
        <taxon>Clostridia</taxon>
        <taxon>Eubacteriales</taxon>
        <taxon>Clostridiaceae</taxon>
        <taxon>Clostridium</taxon>
    </lineage>
</organism>
<dbReference type="AlphaFoldDB" id="A0A1S8LQU5"/>
<proteinExistence type="predicted"/>
<dbReference type="RefSeq" id="WP_077835613.1">
    <property type="nucleotide sequence ID" value="NZ_CP096983.1"/>
</dbReference>
<sequence length="209" mass="22578">MKVLLINGSPHANGCTYTALSEVAKALEEENIETEIFHIGTDAVRGCIGCGGCSKQASFKCVFDDDTLNSGLEKAQNADGFIFGSPVHYAAASGSLTAFLDRFFYAAGTSFAFKPGAAVVSCRRGGATAAFDQLNKYFTFANMPIVSAQYWNMVHGNTPDEVKQDLEGLQNMRTLGKNMAWLLKSIEAGKTAGINLPKIEPRIKTNYIR</sequence>
<keyword evidence="1" id="KW-0285">Flavoprotein</keyword>
<dbReference type="KEGG" id="crw:CROST_042740"/>
<dbReference type="STRING" id="84029.CROST_01470"/>
<dbReference type="EMBL" id="CP096983">
    <property type="protein sequence ID" value="URZ13508.1"/>
    <property type="molecule type" value="Genomic_DNA"/>
</dbReference>
<dbReference type="InterPro" id="IPR005025">
    <property type="entry name" value="FMN_Rdtase-like_dom"/>
</dbReference>
<dbReference type="GO" id="GO:0016491">
    <property type="term" value="F:oxidoreductase activity"/>
    <property type="evidence" value="ECO:0007669"/>
    <property type="project" value="InterPro"/>
</dbReference>
<evidence type="ECO:0000256" key="1">
    <source>
        <dbReference type="ARBA" id="ARBA00022630"/>
    </source>
</evidence>
<dbReference type="SUPFAM" id="SSF52218">
    <property type="entry name" value="Flavoproteins"/>
    <property type="match status" value="1"/>
</dbReference>
<dbReference type="Gene3D" id="3.40.50.360">
    <property type="match status" value="1"/>
</dbReference>
<dbReference type="PANTHER" id="PTHR43278">
    <property type="entry name" value="NAD(P)H-DEPENDENT FMN-CONTAINING OXIDOREDUCTASE YWQN-RELATED"/>
    <property type="match status" value="1"/>
</dbReference>
<evidence type="ECO:0000313" key="3">
    <source>
        <dbReference type="EMBL" id="URZ13508.1"/>
    </source>
</evidence>
<dbReference type="PANTHER" id="PTHR43278:SF4">
    <property type="entry name" value="NAD(P)H-DEPENDENT FMN-CONTAINING OXIDOREDUCTASE YWQN-RELATED"/>
    <property type="match status" value="1"/>
</dbReference>
<protein>
    <submittedName>
        <fullName evidence="3">Uncharacterized protein</fullName>
    </submittedName>
</protein>
<evidence type="ECO:0000313" key="4">
    <source>
        <dbReference type="Proteomes" id="UP000190951"/>
    </source>
</evidence>
<gene>
    <name evidence="3" type="ORF">CROST_042740</name>
</gene>
<dbReference type="InterPro" id="IPR029039">
    <property type="entry name" value="Flavoprotein-like_sf"/>
</dbReference>
<dbReference type="InterPro" id="IPR051796">
    <property type="entry name" value="ISF_SsuE-like"/>
</dbReference>
<name>A0A1S8LQU5_9CLOT</name>